<evidence type="ECO:0000313" key="2">
    <source>
        <dbReference type="EMBL" id="KAK3276467.1"/>
    </source>
</evidence>
<dbReference type="EMBL" id="LGRX02006545">
    <property type="protein sequence ID" value="KAK3276467.1"/>
    <property type="molecule type" value="Genomic_DNA"/>
</dbReference>
<keyword evidence="3" id="KW-1185">Reference proteome</keyword>
<dbReference type="Proteomes" id="UP001190700">
    <property type="component" value="Unassembled WGS sequence"/>
</dbReference>
<name>A0AAE0L951_9CHLO</name>
<reference evidence="2 3" key="1">
    <citation type="journal article" date="2015" name="Genome Biol. Evol.">
        <title>Comparative Genomics of a Bacterivorous Green Alga Reveals Evolutionary Causalities and Consequences of Phago-Mixotrophic Mode of Nutrition.</title>
        <authorList>
            <person name="Burns J.A."/>
            <person name="Paasch A."/>
            <person name="Narechania A."/>
            <person name="Kim E."/>
        </authorList>
    </citation>
    <scope>NUCLEOTIDE SEQUENCE [LARGE SCALE GENOMIC DNA]</scope>
    <source>
        <strain evidence="2 3">PLY_AMNH</strain>
    </source>
</reference>
<organism evidence="2 3">
    <name type="scientific">Cymbomonas tetramitiformis</name>
    <dbReference type="NCBI Taxonomy" id="36881"/>
    <lineage>
        <taxon>Eukaryota</taxon>
        <taxon>Viridiplantae</taxon>
        <taxon>Chlorophyta</taxon>
        <taxon>Pyramimonadophyceae</taxon>
        <taxon>Pyramimonadales</taxon>
        <taxon>Pyramimonadaceae</taxon>
        <taxon>Cymbomonas</taxon>
    </lineage>
</organism>
<dbReference type="AlphaFoldDB" id="A0AAE0L951"/>
<evidence type="ECO:0000256" key="1">
    <source>
        <dbReference type="SAM" id="MobiDB-lite"/>
    </source>
</evidence>
<protein>
    <submittedName>
        <fullName evidence="2">Uncharacterized protein</fullName>
    </submittedName>
</protein>
<accession>A0AAE0L951</accession>
<comment type="caution">
    <text evidence="2">The sequence shown here is derived from an EMBL/GenBank/DDBJ whole genome shotgun (WGS) entry which is preliminary data.</text>
</comment>
<proteinExistence type="predicted"/>
<evidence type="ECO:0000313" key="3">
    <source>
        <dbReference type="Proteomes" id="UP001190700"/>
    </source>
</evidence>
<feature type="region of interest" description="Disordered" evidence="1">
    <location>
        <begin position="367"/>
        <end position="406"/>
    </location>
</feature>
<gene>
    <name evidence="2" type="ORF">CYMTET_15455</name>
</gene>
<sequence>MSTVYEMPEELTRDKRQPFFLGPEACAPLGFKPGDKIKTPSGRVGCILGAVQTRPDLGAVHGDEYRSSVRLWVEYEDSKGWMDRSGASLTGRPTLPKVASAATLDIGILPESPKGTVSLPHIGTRSSKIGEDLLSTAQMQSSESLPTQPSEHGFLFPARSYRVKNKTHYMTSTVYADTILPPEVEDFRVMDTDPERCKELCGYRVGDIIECPTSARGIVIGVAENKLPNGGHEACAWIEFAGGSEGPLKTTGRKRGALKTTGRHHLLKQGSKSMACVMSPFHRNLQEEFGAEAKYEMESECRAIYRQLEAINPGLDKSRQGPAPIKWGSTWAPAHLRNTAGGLCAPSSYTGICGTQYAENQVGEGARYNPYEDLGAPSPPPIPRRTRPDSSEGPDVPSPPRTRRYKELWRALGRADRKKGERAKAGVVIPVPKTFAQVPVTEAYLNENCMKSPPHQLAKDSNGEPLYDHDLQRRPVKPVSNEYLSDSIEDFVYEWDDIGIVPPQRWQRPLLDNYSMYGGWNTVR</sequence>